<name>A0ABY7E4D7_MYAAR</name>
<protein>
    <submittedName>
        <fullName evidence="1">Uncharacterized protein</fullName>
    </submittedName>
</protein>
<gene>
    <name evidence="1" type="ORF">MAR_009817</name>
</gene>
<dbReference type="Proteomes" id="UP001164746">
    <property type="component" value="Chromosome 4"/>
</dbReference>
<proteinExistence type="predicted"/>
<organism evidence="1 2">
    <name type="scientific">Mya arenaria</name>
    <name type="common">Soft-shell clam</name>
    <dbReference type="NCBI Taxonomy" id="6604"/>
    <lineage>
        <taxon>Eukaryota</taxon>
        <taxon>Metazoa</taxon>
        <taxon>Spiralia</taxon>
        <taxon>Lophotrochozoa</taxon>
        <taxon>Mollusca</taxon>
        <taxon>Bivalvia</taxon>
        <taxon>Autobranchia</taxon>
        <taxon>Heteroconchia</taxon>
        <taxon>Euheterodonta</taxon>
        <taxon>Imparidentia</taxon>
        <taxon>Neoheterodontei</taxon>
        <taxon>Myida</taxon>
        <taxon>Myoidea</taxon>
        <taxon>Myidae</taxon>
        <taxon>Mya</taxon>
    </lineage>
</organism>
<accession>A0ABY7E4D7</accession>
<dbReference type="EMBL" id="CP111015">
    <property type="protein sequence ID" value="WAR03259.1"/>
    <property type="molecule type" value="Genomic_DNA"/>
</dbReference>
<evidence type="ECO:0000313" key="2">
    <source>
        <dbReference type="Proteomes" id="UP001164746"/>
    </source>
</evidence>
<sequence>MQAYTRKLKIINVWMSPSANPFLRLHPQAFVSRSRVLPFR</sequence>
<keyword evidence="2" id="KW-1185">Reference proteome</keyword>
<reference evidence="1" key="1">
    <citation type="submission" date="2022-11" db="EMBL/GenBank/DDBJ databases">
        <title>Centuries of genome instability and evolution in soft-shell clam transmissible cancer (bioRxiv).</title>
        <authorList>
            <person name="Hart S.F.M."/>
            <person name="Yonemitsu M.A."/>
            <person name="Giersch R.M."/>
            <person name="Beal B.F."/>
            <person name="Arriagada G."/>
            <person name="Davis B.W."/>
            <person name="Ostrander E.A."/>
            <person name="Goff S.P."/>
            <person name="Metzger M.J."/>
        </authorList>
    </citation>
    <scope>NUCLEOTIDE SEQUENCE</scope>
    <source>
        <strain evidence="1">MELC-2E11</strain>
        <tissue evidence="1">Siphon/mantle</tissue>
    </source>
</reference>
<evidence type="ECO:0000313" key="1">
    <source>
        <dbReference type="EMBL" id="WAR03259.1"/>
    </source>
</evidence>